<sequence length="115" mass="14132">MSLKIRNEEYKTLFLQDFAKSQGELYDELPSSRRVKREWIKKGYNQQMSLYGVIFDEEIDDRSYKRIELLSNTPFTRDMFHLIRWFFQSFIPMKSYTIWIYDKDRESIKQVGEYS</sequence>
<proteinExistence type="predicted"/>
<accession>X1B5I4</accession>
<dbReference type="EMBL" id="BART01028535">
    <property type="protein sequence ID" value="GAG90959.1"/>
    <property type="molecule type" value="Genomic_DNA"/>
</dbReference>
<dbReference type="AlphaFoldDB" id="X1B5I4"/>
<evidence type="ECO:0000313" key="1">
    <source>
        <dbReference type="EMBL" id="GAG90959.1"/>
    </source>
</evidence>
<reference evidence="1" key="1">
    <citation type="journal article" date="2014" name="Front. Microbiol.">
        <title>High frequency of phylogenetically diverse reductive dehalogenase-homologous genes in deep subseafloor sedimentary metagenomes.</title>
        <authorList>
            <person name="Kawai M."/>
            <person name="Futagami T."/>
            <person name="Toyoda A."/>
            <person name="Takaki Y."/>
            <person name="Nishi S."/>
            <person name="Hori S."/>
            <person name="Arai W."/>
            <person name="Tsubouchi T."/>
            <person name="Morono Y."/>
            <person name="Uchiyama I."/>
            <person name="Ito T."/>
            <person name="Fujiyama A."/>
            <person name="Inagaki F."/>
            <person name="Takami H."/>
        </authorList>
    </citation>
    <scope>NUCLEOTIDE SEQUENCE</scope>
    <source>
        <strain evidence="1">Expedition CK06-06</strain>
    </source>
</reference>
<name>X1B5I4_9ZZZZ</name>
<protein>
    <submittedName>
        <fullName evidence="1">Uncharacterized protein</fullName>
    </submittedName>
</protein>
<comment type="caution">
    <text evidence="1">The sequence shown here is derived from an EMBL/GenBank/DDBJ whole genome shotgun (WGS) entry which is preliminary data.</text>
</comment>
<organism evidence="1">
    <name type="scientific">marine sediment metagenome</name>
    <dbReference type="NCBI Taxonomy" id="412755"/>
    <lineage>
        <taxon>unclassified sequences</taxon>
        <taxon>metagenomes</taxon>
        <taxon>ecological metagenomes</taxon>
    </lineage>
</organism>
<gene>
    <name evidence="1" type="ORF">S01H4_50284</name>
</gene>